<keyword evidence="5 14" id="KW-0597">Phosphoprotein</keyword>
<dbReference type="PRINTS" id="PR00344">
    <property type="entry name" value="BCTRLSENSOR"/>
</dbReference>
<feature type="region of interest" description="Disordered" evidence="15">
    <location>
        <begin position="890"/>
        <end position="913"/>
    </location>
</feature>
<evidence type="ECO:0000256" key="1">
    <source>
        <dbReference type="ARBA" id="ARBA00000085"/>
    </source>
</evidence>
<feature type="transmembrane region" description="Helical" evidence="16">
    <location>
        <begin position="330"/>
        <end position="350"/>
    </location>
</feature>
<evidence type="ECO:0000256" key="4">
    <source>
        <dbReference type="ARBA" id="ARBA00022475"/>
    </source>
</evidence>
<evidence type="ECO:0000259" key="18">
    <source>
        <dbReference type="PROSITE" id="PS50110"/>
    </source>
</evidence>
<dbReference type="InterPro" id="IPR005467">
    <property type="entry name" value="His_kinase_dom"/>
</dbReference>
<evidence type="ECO:0000256" key="16">
    <source>
        <dbReference type="SAM" id="Phobius"/>
    </source>
</evidence>
<dbReference type="Gene3D" id="1.10.287.130">
    <property type="match status" value="1"/>
</dbReference>
<evidence type="ECO:0000256" key="15">
    <source>
        <dbReference type="SAM" id="MobiDB-lite"/>
    </source>
</evidence>
<evidence type="ECO:0000256" key="3">
    <source>
        <dbReference type="ARBA" id="ARBA00012438"/>
    </source>
</evidence>
<keyword evidence="16" id="KW-0472">Membrane</keyword>
<dbReference type="SUPFAM" id="SSF55874">
    <property type="entry name" value="ATPase domain of HSP90 chaperone/DNA topoisomerase II/histidine kinase"/>
    <property type="match status" value="1"/>
</dbReference>
<dbReference type="CDD" id="cd16922">
    <property type="entry name" value="HATPase_EvgS-ArcB-TorS-like"/>
    <property type="match status" value="1"/>
</dbReference>
<keyword evidence="11 16" id="KW-1133">Transmembrane helix</keyword>
<dbReference type="GO" id="GO:0005524">
    <property type="term" value="F:ATP binding"/>
    <property type="evidence" value="ECO:0007669"/>
    <property type="project" value="UniProtKB-KW"/>
</dbReference>
<dbReference type="InterPro" id="IPR004358">
    <property type="entry name" value="Sig_transdc_His_kin-like_C"/>
</dbReference>
<dbReference type="SUPFAM" id="SSF47384">
    <property type="entry name" value="Homodimeric domain of signal transducing histidine kinase"/>
    <property type="match status" value="1"/>
</dbReference>
<dbReference type="Pfam" id="PF00512">
    <property type="entry name" value="HisKA"/>
    <property type="match status" value="1"/>
</dbReference>
<feature type="compositionally biased region" description="Acidic residues" evidence="15">
    <location>
        <begin position="902"/>
        <end position="913"/>
    </location>
</feature>
<evidence type="ECO:0000256" key="7">
    <source>
        <dbReference type="ARBA" id="ARBA00022692"/>
    </source>
</evidence>
<dbReference type="Gene3D" id="3.30.565.10">
    <property type="entry name" value="Histidine kinase-like ATPase, C-terminal domain"/>
    <property type="match status" value="1"/>
</dbReference>
<dbReference type="InterPro" id="IPR001789">
    <property type="entry name" value="Sig_transdc_resp-reg_receiver"/>
</dbReference>
<dbReference type="PROSITE" id="PS50109">
    <property type="entry name" value="HIS_KIN"/>
    <property type="match status" value="1"/>
</dbReference>
<proteinExistence type="predicted"/>
<keyword evidence="8" id="KW-0547">Nucleotide-binding</keyword>
<keyword evidence="10" id="KW-0067">ATP-binding</keyword>
<evidence type="ECO:0000256" key="5">
    <source>
        <dbReference type="ARBA" id="ARBA00022553"/>
    </source>
</evidence>
<protein>
    <recommendedName>
        <fullName evidence="3">histidine kinase</fullName>
        <ecNumber evidence="3">2.7.13.3</ecNumber>
    </recommendedName>
</protein>
<evidence type="ECO:0000313" key="20">
    <source>
        <dbReference type="EMBL" id="AMJ98191.1"/>
    </source>
</evidence>
<dbReference type="SMART" id="SM00387">
    <property type="entry name" value="HATPase_c"/>
    <property type="match status" value="1"/>
</dbReference>
<feature type="transmembrane region" description="Helical" evidence="16">
    <location>
        <begin position="16"/>
        <end position="35"/>
    </location>
</feature>
<accession>A0A126PYX6</accession>
<dbReference type="Pfam" id="PF02518">
    <property type="entry name" value="HATPase_c"/>
    <property type="match status" value="1"/>
</dbReference>
<dbReference type="SUPFAM" id="SSF55785">
    <property type="entry name" value="PYP-like sensor domain (PAS domain)"/>
    <property type="match status" value="1"/>
</dbReference>
<reference evidence="20 21" key="1">
    <citation type="submission" date="2015-12" db="EMBL/GenBank/DDBJ databases">
        <authorList>
            <person name="Shamseldin A."/>
            <person name="Moawad H."/>
            <person name="Abd El-Rahim W.M."/>
            <person name="Sadowsky M.J."/>
        </authorList>
    </citation>
    <scope>NUCLEOTIDE SEQUENCE [LARGE SCALE GENOMIC DNA]</scope>
    <source>
        <strain evidence="20 21">D7</strain>
    </source>
</reference>
<comment type="subcellular location">
    <subcellularLocation>
        <location evidence="2">Cell membrane</location>
        <topology evidence="2">Multi-pass membrane protein</topology>
    </subcellularLocation>
</comment>
<feature type="modified residue" description="4-aspartylphosphate" evidence="14">
    <location>
        <position position="976"/>
    </location>
</feature>
<dbReference type="Gene3D" id="3.30.450.20">
    <property type="entry name" value="PAS domain"/>
    <property type="match status" value="2"/>
</dbReference>
<dbReference type="Gene3D" id="3.40.50.2300">
    <property type="match status" value="1"/>
</dbReference>
<dbReference type="InterPro" id="IPR029151">
    <property type="entry name" value="Sensor-like_sf"/>
</dbReference>
<dbReference type="RefSeq" id="WP_061094821.1">
    <property type="nucleotide sequence ID" value="NZ_CP014323.1"/>
</dbReference>
<evidence type="ECO:0000256" key="13">
    <source>
        <dbReference type="PROSITE-ProRule" id="PRU00110"/>
    </source>
</evidence>
<dbReference type="CDD" id="cd00082">
    <property type="entry name" value="HisKA"/>
    <property type="match status" value="1"/>
</dbReference>
<dbReference type="AlphaFoldDB" id="A0A126PYX6"/>
<dbReference type="SUPFAM" id="SSF103190">
    <property type="entry name" value="Sensory domain-like"/>
    <property type="match status" value="1"/>
</dbReference>
<evidence type="ECO:0000256" key="12">
    <source>
        <dbReference type="ARBA" id="ARBA00023012"/>
    </source>
</evidence>
<dbReference type="OrthoDB" id="9810730at2"/>
<dbReference type="GO" id="GO:0005886">
    <property type="term" value="C:plasma membrane"/>
    <property type="evidence" value="ECO:0007669"/>
    <property type="project" value="UniProtKB-SubCell"/>
</dbReference>
<dbReference type="SMART" id="SM00388">
    <property type="entry name" value="HisKA"/>
    <property type="match status" value="1"/>
</dbReference>
<evidence type="ECO:0000256" key="8">
    <source>
        <dbReference type="ARBA" id="ARBA00022741"/>
    </source>
</evidence>
<dbReference type="PANTHER" id="PTHR45339">
    <property type="entry name" value="HYBRID SIGNAL TRANSDUCTION HISTIDINE KINASE J"/>
    <property type="match status" value="1"/>
</dbReference>
<dbReference type="InterPro" id="IPR036097">
    <property type="entry name" value="HisK_dim/P_sf"/>
</dbReference>
<comment type="catalytic activity">
    <reaction evidence="1">
        <text>ATP + protein L-histidine = ADP + protein N-phospho-L-histidine.</text>
        <dbReference type="EC" id="2.7.13.3"/>
    </reaction>
</comment>
<evidence type="ECO:0000256" key="11">
    <source>
        <dbReference type="ARBA" id="ARBA00022989"/>
    </source>
</evidence>
<dbReference type="FunFam" id="3.30.565.10:FF:000010">
    <property type="entry name" value="Sensor histidine kinase RcsC"/>
    <property type="match status" value="1"/>
</dbReference>
<dbReference type="Gene3D" id="1.20.120.160">
    <property type="entry name" value="HPT domain"/>
    <property type="match status" value="1"/>
</dbReference>
<dbReference type="SUPFAM" id="SSF47226">
    <property type="entry name" value="Histidine-containing phosphotransfer domain, HPT domain"/>
    <property type="match status" value="1"/>
</dbReference>
<dbReference type="GO" id="GO:0000155">
    <property type="term" value="F:phosphorelay sensor kinase activity"/>
    <property type="evidence" value="ECO:0007669"/>
    <property type="project" value="InterPro"/>
</dbReference>
<keyword evidence="9 20" id="KW-0418">Kinase</keyword>
<dbReference type="EC" id="2.7.13.3" evidence="3"/>
<keyword evidence="6" id="KW-0808">Transferase</keyword>
<dbReference type="InterPro" id="IPR003594">
    <property type="entry name" value="HATPase_dom"/>
</dbReference>
<dbReference type="InterPro" id="IPR011006">
    <property type="entry name" value="CheY-like_superfamily"/>
</dbReference>
<dbReference type="PROSITE" id="PS50110">
    <property type="entry name" value="RESPONSE_REGULATORY"/>
    <property type="match status" value="1"/>
</dbReference>
<dbReference type="InterPro" id="IPR036890">
    <property type="entry name" value="HATPase_C_sf"/>
</dbReference>
<dbReference type="PROSITE" id="PS50894">
    <property type="entry name" value="HPT"/>
    <property type="match status" value="1"/>
</dbReference>
<comment type="caution">
    <text evidence="13">Lacks conserved residue(s) required for the propagation of feature annotation.</text>
</comment>
<dbReference type="Proteomes" id="UP000063991">
    <property type="component" value="Chromosome"/>
</dbReference>
<dbReference type="CDD" id="cd17546">
    <property type="entry name" value="REC_hyHK_CKI1_RcsC-like"/>
    <property type="match status" value="1"/>
</dbReference>
<gene>
    <name evidence="20" type="ORF">AVL55_08455</name>
</gene>
<sequence length="1260" mass="137900">MSFLKSSSSISEAKSTLGLALVLATVLVVLVVGLFESNIKATAESQTFTALEESAASAENAANSQVRKYINALNFLHQTPPISGIVRATENENLDPKDGTTLEQWKQRLETIFVAFIENNEEVDQLRIIQANEDGNEFIRVERNGGSVLVVKGNDLQPKAARSYFIESVKRNKGEFYISDINLNREYGKLEFPYKSVIRLSLPIFSSSGERYGFIIMNVNAQFLLSQMEQTLVGNQLLFVTDSEGFFVSHPDSDKSFSRDLNPMVNWASEFESPSKIGRAKIKQTAQTNSSLYTVTRAFTINGNQQTAPFFLHTALSQSEVAALINEKRISVYSVIGVVTLIFVSVLLFVHRSNSKNIELAKVRGESVAIIAISKDAIFSVDSAGVVKSWNMAAESLFGIPSQLILNHHYSSFEQLSLLGLESVLTKGGKQSTFTTPYTDDEKEEHTLLITASTIWGEQSQFSGVAVVIRDVTDERKAKDAIERVNLKLEEKVVSRTKELVEATQEARKASKVKSSFISNISHEMRTPLNGVVGSLALLKRQPLNEKAEQLVSMMEISCNNLSVLINDVLDLSKIEAGKLDINNQYFDPLALIESIAKVFAVKAASKGLQLLVDTTGLPPVEINSDPHRINQILSNLLNNAIKFTEEGHIKLQASLSDVDAGTQQLHFSVCDTGVGIAQENQPKLFTAFTQADASVATQYGGTGLGLSICKQLSQLMGGDITFNSEVGIGSTFSFFVTLPETTYDSAFEHKMAVENESMLLNGITIGVSASYPPLEENICCLALHVGAEPQVLGKHSELGTVPWTQLNAIIVDEASSLIRELDDIWQAQAATKDAGTLPVVYILQKLEGTPFHFNHLVPLYLPKPLFRSSFAIVQQGLDAALSGYTLNQSDISSGKGKAEDISNDEGAADDTEQQLSIENANLLIVDDNMINREVAKGVLESLPVKLFTCSDGEEVVAFLTKCESKGRRIHSILMDCQMPNMNGYDATRAIREGKAGAMHKDVPIIAMTANAMLGEKEKCLAAGMDDFATKPVMADVLIPKVKQWLVHQITELASAELNDTDTRLSTGITASEPPLVDRLLSAISKEMDCDTLSDSRAEAQSSTESEVEIDPALQNAKIANDIAAREGSEKGAEIDNVSKTQAYENNSEGLDGCWEKDDAIARIMGDKALFSRVCELYSRSAPDKLKLLQQAVDSRDFEKVQVLSLKLKGMSADIGAVQLQRDFESLWELSKAKKWEDAEALLPSITDDLNTFLEILEVA</sequence>
<organism evidence="20 21">
    <name type="scientific">Alteromonas macleodii</name>
    <name type="common">Pseudoalteromonas macleodii</name>
    <dbReference type="NCBI Taxonomy" id="28108"/>
    <lineage>
        <taxon>Bacteria</taxon>
        <taxon>Pseudomonadati</taxon>
        <taxon>Pseudomonadota</taxon>
        <taxon>Gammaproteobacteria</taxon>
        <taxon>Alteromonadales</taxon>
        <taxon>Alteromonadaceae</taxon>
        <taxon>Alteromonas/Salinimonas group</taxon>
        <taxon>Alteromonas</taxon>
    </lineage>
</organism>
<dbReference type="PANTHER" id="PTHR45339:SF5">
    <property type="entry name" value="HISTIDINE KINASE"/>
    <property type="match status" value="1"/>
</dbReference>
<dbReference type="InterPro" id="IPR008207">
    <property type="entry name" value="Sig_transdc_His_kin_Hpt_dom"/>
</dbReference>
<evidence type="ECO:0000259" key="17">
    <source>
        <dbReference type="PROSITE" id="PS50109"/>
    </source>
</evidence>
<dbReference type="SUPFAM" id="SSF52172">
    <property type="entry name" value="CheY-like"/>
    <property type="match status" value="1"/>
</dbReference>
<evidence type="ECO:0000256" key="9">
    <source>
        <dbReference type="ARBA" id="ARBA00022777"/>
    </source>
</evidence>
<feature type="domain" description="Response regulatory" evidence="18">
    <location>
        <begin position="922"/>
        <end position="1046"/>
    </location>
</feature>
<dbReference type="EMBL" id="CP014323">
    <property type="protein sequence ID" value="AMJ98191.1"/>
    <property type="molecule type" value="Genomic_DNA"/>
</dbReference>
<dbReference type="InterPro" id="IPR036641">
    <property type="entry name" value="HPT_dom_sf"/>
</dbReference>
<dbReference type="Pfam" id="PF21623">
    <property type="entry name" value="HK_sensor_dom_bact"/>
    <property type="match status" value="1"/>
</dbReference>
<evidence type="ECO:0000256" key="2">
    <source>
        <dbReference type="ARBA" id="ARBA00004651"/>
    </source>
</evidence>
<keyword evidence="12" id="KW-0902">Two-component regulatory system</keyword>
<keyword evidence="4" id="KW-1003">Cell membrane</keyword>
<name>A0A126PYX6_ALTMA</name>
<evidence type="ECO:0000313" key="21">
    <source>
        <dbReference type="Proteomes" id="UP000063991"/>
    </source>
</evidence>
<dbReference type="InterPro" id="IPR035965">
    <property type="entry name" value="PAS-like_dom_sf"/>
</dbReference>
<dbReference type="SMART" id="SM00448">
    <property type="entry name" value="REC"/>
    <property type="match status" value="1"/>
</dbReference>
<feature type="domain" description="HPt" evidence="19">
    <location>
        <begin position="1167"/>
        <end position="1260"/>
    </location>
</feature>
<evidence type="ECO:0000259" key="19">
    <source>
        <dbReference type="PROSITE" id="PS50894"/>
    </source>
</evidence>
<dbReference type="InterPro" id="IPR048760">
    <property type="entry name" value="VP0354-like_sensor_dom"/>
</dbReference>
<dbReference type="InterPro" id="IPR003661">
    <property type="entry name" value="HisK_dim/P_dom"/>
</dbReference>
<evidence type="ECO:0000256" key="6">
    <source>
        <dbReference type="ARBA" id="ARBA00022679"/>
    </source>
</evidence>
<dbReference type="Pfam" id="PF00072">
    <property type="entry name" value="Response_reg"/>
    <property type="match status" value="1"/>
</dbReference>
<feature type="domain" description="Histidine kinase" evidence="17">
    <location>
        <begin position="520"/>
        <end position="741"/>
    </location>
</feature>
<evidence type="ECO:0000256" key="14">
    <source>
        <dbReference type="PROSITE-ProRule" id="PRU00169"/>
    </source>
</evidence>
<evidence type="ECO:0000256" key="10">
    <source>
        <dbReference type="ARBA" id="ARBA00022840"/>
    </source>
</evidence>
<keyword evidence="7 16" id="KW-0812">Transmembrane</keyword>